<organism evidence="13 14">
    <name type="scientific">Paramuricea clavata</name>
    <name type="common">Red gorgonian</name>
    <name type="synonym">Violescent sea-whip</name>
    <dbReference type="NCBI Taxonomy" id="317549"/>
    <lineage>
        <taxon>Eukaryota</taxon>
        <taxon>Metazoa</taxon>
        <taxon>Cnidaria</taxon>
        <taxon>Anthozoa</taxon>
        <taxon>Octocorallia</taxon>
        <taxon>Malacalcyonacea</taxon>
        <taxon>Plexauridae</taxon>
        <taxon>Paramuricea</taxon>
    </lineage>
</organism>
<evidence type="ECO:0000256" key="3">
    <source>
        <dbReference type="ARBA" id="ARBA00022448"/>
    </source>
</evidence>
<dbReference type="InterPro" id="IPR027470">
    <property type="entry name" value="Cation_efflux_CTD"/>
</dbReference>
<dbReference type="Pfam" id="PF16916">
    <property type="entry name" value="ZT_dimer"/>
    <property type="match status" value="1"/>
</dbReference>
<comment type="caution">
    <text evidence="13">The sequence shown here is derived from an EMBL/GenBank/DDBJ whole genome shotgun (WGS) entry which is preliminary data.</text>
</comment>
<evidence type="ECO:0000256" key="2">
    <source>
        <dbReference type="ARBA" id="ARBA00008873"/>
    </source>
</evidence>
<evidence type="ECO:0000256" key="9">
    <source>
        <dbReference type="SAM" id="MobiDB-lite"/>
    </source>
</evidence>
<keyword evidence="4 10" id="KW-0812">Transmembrane</keyword>
<dbReference type="OrthoDB" id="9944568at2759"/>
<feature type="domain" description="Cation efflux protein transmembrane" evidence="11">
    <location>
        <begin position="81"/>
        <end position="305"/>
    </location>
</feature>
<dbReference type="Pfam" id="PF01545">
    <property type="entry name" value="Cation_efflux"/>
    <property type="match status" value="1"/>
</dbReference>
<dbReference type="AlphaFoldDB" id="A0A6S7G411"/>
<gene>
    <name evidence="13" type="ORF">PACLA_8A025666</name>
</gene>
<protein>
    <submittedName>
        <fullName evidence="13">Zinc transporter 2</fullName>
    </submittedName>
</protein>
<evidence type="ECO:0000256" key="5">
    <source>
        <dbReference type="ARBA" id="ARBA00022906"/>
    </source>
</evidence>
<sequence>MSTSAVNDVNTNKETIPLLNRDNHTPISIQSDPRNDTIQSEPEPGKENGTTASESVAPCAKYGDDNNRSTSPNTKRAKRKLIIASILCLFFLLTEFIGGYLANSLAIITDAAHLLSDFASFLISLLAIWFATRPSTSKLSYGWHRAEVMGAILSVLIIWVLTGVLVHQAVERIITGEHHVNADIMLIVAACGVGVNIVMGLVLGHGHSHGGGHDHGSHGHSHRKRTISATPSVKEQATDENVNVRAAFIHVIGDLLQSLGVFIAALIIKIKPNWSIADPICTFLFSIIVLFTTITVLRDALHVLMEGTPKGIDLDEIKERLEKIEGVTALHDLHVWSLTVGTAALSAHVDIENPSESQRILAEATQIVEAVYHIKHSTIQIEKYDEMCGPQNNIDITE</sequence>
<dbReference type="FunFam" id="1.20.1510.10:FF:000027">
    <property type="entry name" value="Zinc transporter ttm-1"/>
    <property type="match status" value="1"/>
</dbReference>
<dbReference type="Gene3D" id="1.20.1510.10">
    <property type="entry name" value="Cation efflux protein transmembrane domain"/>
    <property type="match status" value="1"/>
</dbReference>
<dbReference type="SUPFAM" id="SSF161111">
    <property type="entry name" value="Cation efflux protein transmembrane domain-like"/>
    <property type="match status" value="1"/>
</dbReference>
<keyword evidence="14" id="KW-1185">Reference proteome</keyword>
<feature type="transmembrane region" description="Helical" evidence="10">
    <location>
        <begin position="182"/>
        <end position="203"/>
    </location>
</feature>
<comment type="similarity">
    <text evidence="2">Belongs to the cation diffusion facilitator (CDF) transporter (TC 2.A.4) family. SLC30A subfamily.</text>
</comment>
<dbReference type="InterPro" id="IPR002524">
    <property type="entry name" value="Cation_efflux"/>
</dbReference>
<keyword evidence="7" id="KW-0406">Ion transport</keyword>
<dbReference type="Proteomes" id="UP001152795">
    <property type="component" value="Unassembled WGS sequence"/>
</dbReference>
<evidence type="ECO:0000256" key="6">
    <source>
        <dbReference type="ARBA" id="ARBA00022989"/>
    </source>
</evidence>
<comment type="subcellular location">
    <subcellularLocation>
        <location evidence="1">Membrane</location>
        <topology evidence="1">Multi-pass membrane protein</topology>
    </subcellularLocation>
</comment>
<dbReference type="GO" id="GO:0005886">
    <property type="term" value="C:plasma membrane"/>
    <property type="evidence" value="ECO:0007669"/>
    <property type="project" value="TreeGrafter"/>
</dbReference>
<evidence type="ECO:0000313" key="14">
    <source>
        <dbReference type="Proteomes" id="UP001152795"/>
    </source>
</evidence>
<proteinExistence type="inferred from homology"/>
<name>A0A6S7G411_PARCT</name>
<dbReference type="InterPro" id="IPR050681">
    <property type="entry name" value="CDF/SLC30A"/>
</dbReference>
<keyword evidence="3" id="KW-0813">Transport</keyword>
<dbReference type="EMBL" id="CACRXK020001020">
    <property type="protein sequence ID" value="CAB3986475.1"/>
    <property type="molecule type" value="Genomic_DNA"/>
</dbReference>
<keyword evidence="5" id="KW-0862">Zinc</keyword>
<dbReference type="SUPFAM" id="SSF160240">
    <property type="entry name" value="Cation efflux protein cytoplasmic domain-like"/>
    <property type="match status" value="1"/>
</dbReference>
<feature type="region of interest" description="Disordered" evidence="9">
    <location>
        <begin position="1"/>
        <end position="74"/>
    </location>
</feature>
<evidence type="ECO:0000256" key="4">
    <source>
        <dbReference type="ARBA" id="ARBA00022692"/>
    </source>
</evidence>
<keyword evidence="6 10" id="KW-1133">Transmembrane helix</keyword>
<feature type="compositionally biased region" description="Polar residues" evidence="9">
    <location>
        <begin position="227"/>
        <end position="236"/>
    </location>
</feature>
<keyword evidence="5" id="KW-0864">Zinc transport</keyword>
<dbReference type="GO" id="GO:0005385">
    <property type="term" value="F:zinc ion transmembrane transporter activity"/>
    <property type="evidence" value="ECO:0007669"/>
    <property type="project" value="TreeGrafter"/>
</dbReference>
<feature type="region of interest" description="Disordered" evidence="9">
    <location>
        <begin position="209"/>
        <end position="236"/>
    </location>
</feature>
<feature type="transmembrane region" description="Helical" evidence="10">
    <location>
        <begin position="81"/>
        <end position="102"/>
    </location>
</feature>
<dbReference type="PANTHER" id="PTHR11562:SF17">
    <property type="entry name" value="RE54080P-RELATED"/>
    <property type="match status" value="1"/>
</dbReference>
<dbReference type="InterPro" id="IPR027469">
    <property type="entry name" value="Cation_efflux_TMD_sf"/>
</dbReference>
<feature type="transmembrane region" description="Helical" evidence="10">
    <location>
        <begin position="280"/>
        <end position="297"/>
    </location>
</feature>
<feature type="transmembrane region" description="Helical" evidence="10">
    <location>
        <begin position="247"/>
        <end position="268"/>
    </location>
</feature>
<reference evidence="13" key="1">
    <citation type="submission" date="2020-04" db="EMBL/GenBank/DDBJ databases">
        <authorList>
            <person name="Alioto T."/>
            <person name="Alioto T."/>
            <person name="Gomez Garrido J."/>
        </authorList>
    </citation>
    <scope>NUCLEOTIDE SEQUENCE</scope>
    <source>
        <strain evidence="13">A484AB</strain>
    </source>
</reference>
<evidence type="ECO:0000256" key="7">
    <source>
        <dbReference type="ARBA" id="ARBA00023065"/>
    </source>
</evidence>
<feature type="compositionally biased region" description="Polar residues" evidence="9">
    <location>
        <begin position="25"/>
        <end position="40"/>
    </location>
</feature>
<dbReference type="InterPro" id="IPR058533">
    <property type="entry name" value="Cation_efflux_TM"/>
</dbReference>
<feature type="transmembrane region" description="Helical" evidence="10">
    <location>
        <begin position="114"/>
        <end position="131"/>
    </location>
</feature>
<evidence type="ECO:0000259" key="11">
    <source>
        <dbReference type="Pfam" id="PF01545"/>
    </source>
</evidence>
<dbReference type="NCBIfam" id="TIGR01297">
    <property type="entry name" value="CDF"/>
    <property type="match status" value="1"/>
</dbReference>
<evidence type="ECO:0000256" key="10">
    <source>
        <dbReference type="SAM" id="Phobius"/>
    </source>
</evidence>
<evidence type="ECO:0000256" key="1">
    <source>
        <dbReference type="ARBA" id="ARBA00004141"/>
    </source>
</evidence>
<evidence type="ECO:0000313" key="13">
    <source>
        <dbReference type="EMBL" id="CAB3986475.1"/>
    </source>
</evidence>
<evidence type="ECO:0000256" key="8">
    <source>
        <dbReference type="ARBA" id="ARBA00023136"/>
    </source>
</evidence>
<feature type="transmembrane region" description="Helical" evidence="10">
    <location>
        <begin position="151"/>
        <end position="170"/>
    </location>
</feature>
<feature type="domain" description="Cation efflux protein cytoplasmic" evidence="12">
    <location>
        <begin position="309"/>
        <end position="384"/>
    </location>
</feature>
<evidence type="ECO:0000259" key="12">
    <source>
        <dbReference type="Pfam" id="PF16916"/>
    </source>
</evidence>
<dbReference type="InterPro" id="IPR036837">
    <property type="entry name" value="Cation_efflux_CTD_sf"/>
</dbReference>
<accession>A0A6S7G411</accession>
<keyword evidence="8 10" id="KW-0472">Membrane</keyword>
<dbReference type="GO" id="GO:0010043">
    <property type="term" value="P:response to zinc ion"/>
    <property type="evidence" value="ECO:0007669"/>
    <property type="project" value="TreeGrafter"/>
</dbReference>
<feature type="compositionally biased region" description="Polar residues" evidence="9">
    <location>
        <begin position="1"/>
        <end position="14"/>
    </location>
</feature>
<dbReference type="PANTHER" id="PTHR11562">
    <property type="entry name" value="CATION EFFLUX PROTEIN/ ZINC TRANSPORTER"/>
    <property type="match status" value="1"/>
</dbReference>